<reference evidence="1 2" key="1">
    <citation type="journal article" date="2021" name="BMC Genomics">
        <title>Genome-resolved metagenome and metatranscriptome analyses of thermophilic composting reveal key bacterial players and their metabolic interactions.</title>
        <authorList>
            <person name="Braga L.P.P."/>
            <person name="Pereira R.V."/>
            <person name="Martins L.F."/>
            <person name="Moura L.M.S."/>
            <person name="Sanchez F.B."/>
            <person name="Patane J.S.L."/>
            <person name="da Silva A.M."/>
            <person name="Setubal J.C."/>
        </authorList>
    </citation>
    <scope>NUCLEOTIDE SEQUENCE [LARGE SCALE GENOMIC DNA]</scope>
    <source>
        <strain evidence="1">ZC4RG45</strain>
    </source>
</reference>
<proteinExistence type="predicted"/>
<dbReference type="Proteomes" id="UP000249324">
    <property type="component" value="Unassembled WGS sequence"/>
</dbReference>
<sequence>MPDIGVEPRSLRAAARGSEDVAAELRVVDPRVADPIAEAMPSSGAAKYATRVSDYWEERLKRSVSSLDQRAQNLIAAADRYDGGEQKGVADFTGLAPGAEREQ</sequence>
<gene>
    <name evidence="1" type="ORF">DIU77_000460</name>
</gene>
<evidence type="ECO:0000313" key="2">
    <source>
        <dbReference type="Proteomes" id="UP000249324"/>
    </source>
</evidence>
<evidence type="ECO:0008006" key="3">
    <source>
        <dbReference type="Google" id="ProtNLM"/>
    </source>
</evidence>
<protein>
    <recommendedName>
        <fullName evidence="3">ESX-1 secretion-associated protein</fullName>
    </recommendedName>
</protein>
<evidence type="ECO:0000313" key="1">
    <source>
        <dbReference type="EMBL" id="MFO7190705.1"/>
    </source>
</evidence>
<dbReference type="EMBL" id="QGUI02000002">
    <property type="protein sequence ID" value="MFO7190705.1"/>
    <property type="molecule type" value="Genomic_DNA"/>
</dbReference>
<name>A0ABD6F9J8_9PSEU</name>
<accession>A0ABD6F9J8</accession>
<comment type="caution">
    <text evidence="1">The sequence shown here is derived from an EMBL/GenBank/DDBJ whole genome shotgun (WGS) entry which is preliminary data.</text>
</comment>
<dbReference type="AlphaFoldDB" id="A0ABD6F9J8"/>
<organism evidence="1 2">
    <name type="scientific">Thermocrispum agreste</name>
    <dbReference type="NCBI Taxonomy" id="37925"/>
    <lineage>
        <taxon>Bacteria</taxon>
        <taxon>Bacillati</taxon>
        <taxon>Actinomycetota</taxon>
        <taxon>Actinomycetes</taxon>
        <taxon>Pseudonocardiales</taxon>
        <taxon>Pseudonocardiaceae</taxon>
        <taxon>Thermocrispum</taxon>
    </lineage>
</organism>